<dbReference type="EMBL" id="GL888547">
    <property type="protein sequence ID" value="EGI59620.1"/>
    <property type="molecule type" value="Genomic_DNA"/>
</dbReference>
<evidence type="ECO:0000313" key="2">
    <source>
        <dbReference type="EMBL" id="EGI59620.1"/>
    </source>
</evidence>
<reference evidence="2" key="1">
    <citation type="submission" date="2011-02" db="EMBL/GenBank/DDBJ databases">
        <title>The genome of the leaf-cutting ant Acromyrmex echinatior suggests key adaptations to social evolution and fungus farming.</title>
        <authorList>
            <person name="Nygaard S."/>
            <person name="Zhang G."/>
        </authorList>
    </citation>
    <scope>NUCLEOTIDE SEQUENCE</scope>
</reference>
<name>F4X1P4_ACREC</name>
<evidence type="ECO:0000313" key="3">
    <source>
        <dbReference type="Proteomes" id="UP000007755"/>
    </source>
</evidence>
<proteinExistence type="predicted"/>
<feature type="compositionally biased region" description="Polar residues" evidence="1">
    <location>
        <begin position="26"/>
        <end position="71"/>
    </location>
</feature>
<dbReference type="Proteomes" id="UP000007755">
    <property type="component" value="Unassembled WGS sequence"/>
</dbReference>
<feature type="region of interest" description="Disordered" evidence="1">
    <location>
        <begin position="25"/>
        <end position="71"/>
    </location>
</feature>
<sequence>MQVGSEIRPPNEVRVAVYTVLPARLPQQSLQPNSRGAQQQPDSSGGTAHQQQLISRATETPQLDNKGAAQQ</sequence>
<dbReference type="AlphaFoldDB" id="F4X1P4"/>
<protein>
    <submittedName>
        <fullName evidence="2">Uncharacterized protein</fullName>
    </submittedName>
</protein>
<gene>
    <name evidence="2" type="ORF">G5I_12212</name>
</gene>
<keyword evidence="3" id="KW-1185">Reference proteome</keyword>
<evidence type="ECO:0000256" key="1">
    <source>
        <dbReference type="SAM" id="MobiDB-lite"/>
    </source>
</evidence>
<organism evidence="3">
    <name type="scientific">Acromyrmex echinatior</name>
    <name type="common">Panamanian leafcutter ant</name>
    <name type="synonym">Acromyrmex octospinosus echinatior</name>
    <dbReference type="NCBI Taxonomy" id="103372"/>
    <lineage>
        <taxon>Eukaryota</taxon>
        <taxon>Metazoa</taxon>
        <taxon>Ecdysozoa</taxon>
        <taxon>Arthropoda</taxon>
        <taxon>Hexapoda</taxon>
        <taxon>Insecta</taxon>
        <taxon>Pterygota</taxon>
        <taxon>Neoptera</taxon>
        <taxon>Endopterygota</taxon>
        <taxon>Hymenoptera</taxon>
        <taxon>Apocrita</taxon>
        <taxon>Aculeata</taxon>
        <taxon>Formicoidea</taxon>
        <taxon>Formicidae</taxon>
        <taxon>Myrmicinae</taxon>
        <taxon>Acromyrmex</taxon>
    </lineage>
</organism>
<accession>F4X1P4</accession>
<dbReference type="InParanoid" id="F4X1P4"/>